<name>A0ABM0N0X6_SACKO</name>
<proteinExistence type="predicted"/>
<protein>
    <submittedName>
        <fullName evidence="2">NACHT and WD repeat domain-containing protein 1-like</fullName>
    </submittedName>
</protein>
<dbReference type="Proteomes" id="UP000694865">
    <property type="component" value="Unplaced"/>
</dbReference>
<dbReference type="RefSeq" id="XP_006825917.1">
    <property type="nucleotide sequence ID" value="XM_006825854.1"/>
</dbReference>
<dbReference type="PANTHER" id="PTHR19871:SF45">
    <property type="entry name" value="NACHT DOMAIN-CONTAINING PROTEIN"/>
    <property type="match status" value="1"/>
</dbReference>
<accession>A0ABM0N0X6</accession>
<dbReference type="InterPro" id="IPR052752">
    <property type="entry name" value="NACHT-WD_repeat"/>
</dbReference>
<gene>
    <name evidence="2" type="primary">LOC100373947</name>
</gene>
<evidence type="ECO:0000313" key="2">
    <source>
        <dbReference type="RefSeq" id="XP_006825917.1"/>
    </source>
</evidence>
<reference evidence="2" key="1">
    <citation type="submission" date="2025-08" db="UniProtKB">
        <authorList>
            <consortium name="RefSeq"/>
        </authorList>
    </citation>
    <scope>IDENTIFICATION</scope>
    <source>
        <tissue evidence="2">Testes</tissue>
    </source>
</reference>
<sequence>MIKVIRIFVSACQADSELERTVLMERVFPKLQMHCAKNGFELQLVDLHWGHRLEDMDDHSLVGCSLFELKECQQKSIGPKFISFLNQKYNCQCPCQIPATAFKKLQESITDSTDKQILDEWYRIDTNAVPPEYVLQPISSQIKKYKDTNKDVRLQAEKEWNSVQDRIKKILTSCWSREEQERYMVSVMEKEIRSGPLETEASSDDIVWIRRVFKDIESSVGDSSNRSYIDTLGENNEIDEVIQDRLSQLRNELGAKINEGNFLKFEISWSKNGVDPEGISEHAQYIDSLCNQSEVMLTTLIDKAISDWQVHQDEAPVK</sequence>
<dbReference type="PANTHER" id="PTHR19871">
    <property type="entry name" value="BETA TRANSDUCIN-RELATED PROTEIN"/>
    <property type="match status" value="1"/>
</dbReference>
<organism evidence="1 2">
    <name type="scientific">Saccoglossus kowalevskii</name>
    <name type="common">Acorn worm</name>
    <dbReference type="NCBI Taxonomy" id="10224"/>
    <lineage>
        <taxon>Eukaryota</taxon>
        <taxon>Metazoa</taxon>
        <taxon>Hemichordata</taxon>
        <taxon>Enteropneusta</taxon>
        <taxon>Harrimaniidae</taxon>
        <taxon>Saccoglossus</taxon>
    </lineage>
</organism>
<keyword evidence="1" id="KW-1185">Reference proteome</keyword>
<feature type="non-terminal residue" evidence="2">
    <location>
        <position position="318"/>
    </location>
</feature>
<dbReference type="GeneID" id="100373947"/>
<evidence type="ECO:0000313" key="1">
    <source>
        <dbReference type="Proteomes" id="UP000694865"/>
    </source>
</evidence>